<keyword evidence="1" id="KW-0812">Transmembrane</keyword>
<accession>A0ABT3X6S0</accession>
<comment type="caution">
    <text evidence="4">The sequence shown here is derived from an EMBL/GenBank/DDBJ whole genome shotgun (WGS) entry which is preliminary data.</text>
</comment>
<dbReference type="InterPro" id="IPR052020">
    <property type="entry name" value="Cyclic_di-GMP/3'3'-cGAMP_PDE"/>
</dbReference>
<keyword evidence="1" id="KW-0472">Membrane</keyword>
<evidence type="ECO:0000259" key="2">
    <source>
        <dbReference type="PROSITE" id="PS51831"/>
    </source>
</evidence>
<feature type="transmembrane region" description="Helical" evidence="1">
    <location>
        <begin position="5"/>
        <end position="24"/>
    </location>
</feature>
<dbReference type="Gene3D" id="1.10.3210.10">
    <property type="entry name" value="Hypothetical protein af1432"/>
    <property type="match status" value="1"/>
</dbReference>
<protein>
    <submittedName>
        <fullName evidence="4">HD-GYP domain-containing protein</fullName>
    </submittedName>
</protein>
<organism evidence="4 5">
    <name type="scientific">Tumebacillus lacus</name>
    <dbReference type="NCBI Taxonomy" id="2995335"/>
    <lineage>
        <taxon>Bacteria</taxon>
        <taxon>Bacillati</taxon>
        <taxon>Bacillota</taxon>
        <taxon>Bacilli</taxon>
        <taxon>Bacillales</taxon>
        <taxon>Alicyclobacillaceae</taxon>
        <taxon>Tumebacillus</taxon>
    </lineage>
</organism>
<feature type="transmembrane region" description="Helical" evidence="1">
    <location>
        <begin position="142"/>
        <end position="160"/>
    </location>
</feature>
<dbReference type="InterPro" id="IPR037522">
    <property type="entry name" value="HD_GYP_dom"/>
</dbReference>
<evidence type="ECO:0000259" key="3">
    <source>
        <dbReference type="PROSITE" id="PS51832"/>
    </source>
</evidence>
<dbReference type="PANTHER" id="PTHR45228">
    <property type="entry name" value="CYCLIC DI-GMP PHOSPHODIESTERASE TM_0186-RELATED"/>
    <property type="match status" value="1"/>
</dbReference>
<feature type="domain" description="HD-GYP" evidence="3">
    <location>
        <begin position="216"/>
        <end position="416"/>
    </location>
</feature>
<keyword evidence="1" id="KW-1133">Transmembrane helix</keyword>
<proteinExistence type="predicted"/>
<dbReference type="CDD" id="cd00077">
    <property type="entry name" value="HDc"/>
    <property type="match status" value="1"/>
</dbReference>
<dbReference type="PROSITE" id="PS51832">
    <property type="entry name" value="HD_GYP"/>
    <property type="match status" value="1"/>
</dbReference>
<keyword evidence="5" id="KW-1185">Reference proteome</keyword>
<dbReference type="SUPFAM" id="SSF109604">
    <property type="entry name" value="HD-domain/PDEase-like"/>
    <property type="match status" value="1"/>
</dbReference>
<feature type="transmembrane region" description="Helical" evidence="1">
    <location>
        <begin position="76"/>
        <end position="95"/>
    </location>
</feature>
<dbReference type="EMBL" id="JAPMLT010000010">
    <property type="protein sequence ID" value="MCX7571300.1"/>
    <property type="molecule type" value="Genomic_DNA"/>
</dbReference>
<name>A0ABT3X6S0_9BACL</name>
<dbReference type="InterPro" id="IPR006674">
    <property type="entry name" value="HD_domain"/>
</dbReference>
<sequence>MILHFLLFSILTYVAYYQVYIVPIGDRAAFREDAHILLWVAAIQFGDWPMLLFATAAYLVCYTVERLRKRQPYRPLNLLVLINQSFMILFTHSYLQHLLPTGHLLSLVTILTGTVVLTQLMTVLVTSFLYQLPLRTPGWKRELLRFTLMDSTFLIFYVVLSTHLPALEPDPLLASLAHGLLILAIISLFRWRTVGIRQTIRVRKQFTQLEGLNTQLANANQQVMLAFASSLEKRDPYTAGHSERVADYAVMIAAGLGLGPRDLEIIHLGGLLHDIGKIGIPDSVLNKPGKLTPEEYDIMKQHPVIGEELLRRVYQHSTVLTEAEREQMLEIVLYHHERPDGRGYPKGLTDDQIPMFAKLTAVADAYDAMTSNRAYRNALSPHQAAEILRQGSGTQFWSPAVDAFLIALERLHQKEA</sequence>
<feature type="transmembrane region" description="Helical" evidence="1">
    <location>
        <begin position="107"/>
        <end position="130"/>
    </location>
</feature>
<gene>
    <name evidence="4" type="ORF">OS242_15210</name>
</gene>
<feature type="transmembrane region" description="Helical" evidence="1">
    <location>
        <begin position="36"/>
        <end position="64"/>
    </location>
</feature>
<dbReference type="Proteomes" id="UP001208017">
    <property type="component" value="Unassembled WGS sequence"/>
</dbReference>
<reference evidence="4 5" key="1">
    <citation type="submission" date="2022-11" db="EMBL/GenBank/DDBJ databases">
        <title>Study of microbial diversity in lake waters.</title>
        <authorList>
            <person name="Zhang J."/>
        </authorList>
    </citation>
    <scope>NUCLEOTIDE SEQUENCE [LARGE SCALE GENOMIC DNA]</scope>
    <source>
        <strain evidence="4 5">DT12</strain>
    </source>
</reference>
<evidence type="ECO:0000313" key="4">
    <source>
        <dbReference type="EMBL" id="MCX7571300.1"/>
    </source>
</evidence>
<dbReference type="PROSITE" id="PS51831">
    <property type="entry name" value="HD"/>
    <property type="match status" value="1"/>
</dbReference>
<dbReference type="InterPro" id="IPR003607">
    <property type="entry name" value="HD/PDEase_dom"/>
</dbReference>
<dbReference type="InterPro" id="IPR006675">
    <property type="entry name" value="HDIG_dom"/>
</dbReference>
<dbReference type="SMART" id="SM00471">
    <property type="entry name" value="HDc"/>
    <property type="match status" value="1"/>
</dbReference>
<evidence type="ECO:0000256" key="1">
    <source>
        <dbReference type="SAM" id="Phobius"/>
    </source>
</evidence>
<dbReference type="Pfam" id="PF13487">
    <property type="entry name" value="HD_5"/>
    <property type="match status" value="1"/>
</dbReference>
<feature type="transmembrane region" description="Helical" evidence="1">
    <location>
        <begin position="172"/>
        <end position="191"/>
    </location>
</feature>
<evidence type="ECO:0000313" key="5">
    <source>
        <dbReference type="Proteomes" id="UP001208017"/>
    </source>
</evidence>
<dbReference type="RefSeq" id="WP_267152549.1">
    <property type="nucleotide sequence ID" value="NZ_JAPMLT010000010.1"/>
</dbReference>
<dbReference type="NCBIfam" id="TIGR00277">
    <property type="entry name" value="HDIG"/>
    <property type="match status" value="1"/>
</dbReference>
<feature type="domain" description="HD" evidence="2">
    <location>
        <begin position="238"/>
        <end position="369"/>
    </location>
</feature>